<reference evidence="3 4" key="1">
    <citation type="submission" date="2022-04" db="EMBL/GenBank/DDBJ databases">
        <title>Chromosome-level reference genomes for two strains of Caenorhabditis briggsae: an improved platform for comparative genomics.</title>
        <authorList>
            <person name="Stevens L."/>
            <person name="Andersen E."/>
        </authorList>
    </citation>
    <scope>NUCLEOTIDE SEQUENCE [LARGE SCALE GENOMIC DNA]</scope>
    <source>
        <strain evidence="3">VX34</strain>
        <tissue evidence="3">Whole-organism</tissue>
    </source>
</reference>
<accession>A0AAE9F8V7</accession>
<feature type="transmembrane region" description="Helical" evidence="1">
    <location>
        <begin position="7"/>
        <end position="32"/>
    </location>
</feature>
<keyword evidence="4" id="KW-1185">Reference proteome</keyword>
<evidence type="ECO:0000313" key="4">
    <source>
        <dbReference type="Proteomes" id="UP000829354"/>
    </source>
</evidence>
<dbReference type="Proteomes" id="UP000829354">
    <property type="component" value="Chromosome V"/>
</dbReference>
<dbReference type="Pfam" id="PF05050">
    <property type="entry name" value="Methyltransf_21"/>
    <property type="match status" value="1"/>
</dbReference>
<evidence type="ECO:0000313" key="3">
    <source>
        <dbReference type="EMBL" id="UMM35396.1"/>
    </source>
</evidence>
<keyword evidence="1" id="KW-1133">Transmembrane helix</keyword>
<feature type="domain" description="Methyltransferase FkbM" evidence="2">
    <location>
        <begin position="123"/>
        <end position="267"/>
    </location>
</feature>
<keyword evidence="1" id="KW-0812">Transmembrane</keyword>
<keyword evidence="1" id="KW-0472">Membrane</keyword>
<dbReference type="InterPro" id="IPR006342">
    <property type="entry name" value="FkbM_mtfrase"/>
</dbReference>
<proteinExistence type="predicted"/>
<gene>
    <name evidence="3" type="ORF">L5515_008040</name>
</gene>
<sequence>MTIQCSSVIFCFSIIVLIIVFFFLTSLEAYFIPLNPEHIDSENQDNSFSICHNATSSTTKHYNEFINIQYSCIRSLWNKLERNPNQFLLLYPLIISVSEKENGVKNIQVDQYPGNEKFYWGVSPKCEEQRVLVTLGIGKDSKAIRLMNKKFKQLNSYGTSAYGFKHEDYDHFYNYAIGINDTGLQTVYDNNGEIMELKDVSVSSFFKNIIKQNIIDMLWINIDGGEFEYWSYFSKKGQFERLGIIVCQFNLEVERNDGNTFSKLISNLLESETYIFLRSEIKENPKQLYAYFLNIRHPYCIRKYLR</sequence>
<dbReference type="AlphaFoldDB" id="A0AAE9F8V7"/>
<dbReference type="EMBL" id="CP092624">
    <property type="protein sequence ID" value="UMM35396.1"/>
    <property type="molecule type" value="Genomic_DNA"/>
</dbReference>
<name>A0AAE9F8V7_CAEBR</name>
<evidence type="ECO:0000259" key="2">
    <source>
        <dbReference type="Pfam" id="PF05050"/>
    </source>
</evidence>
<dbReference type="PANTHER" id="PTHR22989:SF8">
    <property type="entry name" value="DUF3485 DOMAIN-CONTAINING PROTEIN"/>
    <property type="match status" value="1"/>
</dbReference>
<organism evidence="3 4">
    <name type="scientific">Caenorhabditis briggsae</name>
    <dbReference type="NCBI Taxonomy" id="6238"/>
    <lineage>
        <taxon>Eukaryota</taxon>
        <taxon>Metazoa</taxon>
        <taxon>Ecdysozoa</taxon>
        <taxon>Nematoda</taxon>
        <taxon>Chromadorea</taxon>
        <taxon>Rhabditida</taxon>
        <taxon>Rhabditina</taxon>
        <taxon>Rhabditomorpha</taxon>
        <taxon>Rhabditoidea</taxon>
        <taxon>Rhabditidae</taxon>
        <taxon>Peloderinae</taxon>
        <taxon>Caenorhabditis</taxon>
    </lineage>
</organism>
<evidence type="ECO:0000256" key="1">
    <source>
        <dbReference type="SAM" id="Phobius"/>
    </source>
</evidence>
<protein>
    <recommendedName>
        <fullName evidence="2">Methyltransferase FkbM domain-containing protein</fullName>
    </recommendedName>
</protein>
<dbReference type="PANTHER" id="PTHR22989">
    <property type="entry name" value="UNCHARACTERIZED DUF13 C.ELEGANS"/>
    <property type="match status" value="1"/>
</dbReference>